<dbReference type="InterPro" id="IPR002060">
    <property type="entry name" value="Squ/phyt_synthse"/>
</dbReference>
<comment type="similarity">
    <text evidence="3">Belongs to the phytoene/squalene synthase family.</text>
</comment>
<dbReference type="PANTHER" id="PTHR11626:SF2">
    <property type="entry name" value="SQUALENE SYNTHASE"/>
    <property type="match status" value="1"/>
</dbReference>
<comment type="cofactor">
    <cofactor evidence="1">
        <name>Mg(2+)</name>
        <dbReference type="ChEBI" id="CHEBI:18420"/>
    </cofactor>
</comment>
<dbReference type="SUPFAM" id="SSF48576">
    <property type="entry name" value="Terpenoid synthases"/>
    <property type="match status" value="1"/>
</dbReference>
<dbReference type="InterPro" id="IPR044844">
    <property type="entry name" value="Trans_IPPS_euk-type"/>
</dbReference>
<protein>
    <recommendedName>
        <fullName evidence="4">squalene synthase</fullName>
        <ecNumber evidence="4">2.5.1.21</ecNumber>
    </recommendedName>
</protein>
<dbReference type="OrthoDB" id="431150at2759"/>
<keyword evidence="7 11" id="KW-0812">Transmembrane</keyword>
<organism evidence="12 13">
    <name type="scientific">Galdieria partita</name>
    <dbReference type="NCBI Taxonomy" id="83374"/>
    <lineage>
        <taxon>Eukaryota</taxon>
        <taxon>Rhodophyta</taxon>
        <taxon>Bangiophyceae</taxon>
        <taxon>Galdieriales</taxon>
        <taxon>Galdieriaceae</taxon>
        <taxon>Galdieria</taxon>
    </lineage>
</organism>
<dbReference type="InterPro" id="IPR008949">
    <property type="entry name" value="Isoprenoid_synthase_dom_sf"/>
</dbReference>
<dbReference type="GO" id="GO:0005789">
    <property type="term" value="C:endoplasmic reticulum membrane"/>
    <property type="evidence" value="ECO:0007669"/>
    <property type="project" value="TreeGrafter"/>
</dbReference>
<evidence type="ECO:0000256" key="3">
    <source>
        <dbReference type="ARBA" id="ARBA00006251"/>
    </source>
</evidence>
<dbReference type="InterPro" id="IPR019845">
    <property type="entry name" value="Squalene/phytoene_synthase_CS"/>
</dbReference>
<keyword evidence="10 11" id="KW-0472">Membrane</keyword>
<name>A0A9C7PUA0_9RHOD</name>
<dbReference type="AlphaFoldDB" id="A0A9C7PUA0"/>
<dbReference type="PROSITE" id="PS01045">
    <property type="entry name" value="SQUALEN_PHYTOEN_SYN_2"/>
    <property type="match status" value="1"/>
</dbReference>
<dbReference type="SFLD" id="SFLDS00005">
    <property type="entry name" value="Isoprenoid_Synthase_Type_I"/>
    <property type="match status" value="1"/>
</dbReference>
<evidence type="ECO:0000256" key="8">
    <source>
        <dbReference type="ARBA" id="ARBA00022989"/>
    </source>
</evidence>
<dbReference type="PANTHER" id="PTHR11626">
    <property type="entry name" value="FARNESYL-DIPHOSPHATE FARNESYLTRANSFERASE"/>
    <property type="match status" value="1"/>
</dbReference>
<evidence type="ECO:0000313" key="12">
    <source>
        <dbReference type="EMBL" id="GJQ10641.1"/>
    </source>
</evidence>
<keyword evidence="9" id="KW-0443">Lipid metabolism</keyword>
<dbReference type="NCBIfam" id="TIGR01559">
    <property type="entry name" value="squal_synth"/>
    <property type="match status" value="1"/>
</dbReference>
<reference evidence="12" key="2">
    <citation type="submission" date="2022-01" db="EMBL/GenBank/DDBJ databases">
        <authorList>
            <person name="Hirooka S."/>
            <person name="Miyagishima S.Y."/>
        </authorList>
    </citation>
    <scope>NUCLEOTIDE SEQUENCE</scope>
    <source>
        <strain evidence="12">NBRC 102759</strain>
    </source>
</reference>
<gene>
    <name evidence="12" type="ORF">GpartN1_g2432.t1</name>
</gene>
<dbReference type="Pfam" id="PF00494">
    <property type="entry name" value="SQS_PSY"/>
    <property type="match status" value="1"/>
</dbReference>
<dbReference type="CDD" id="cd00683">
    <property type="entry name" value="Trans_IPPS_HH"/>
    <property type="match status" value="1"/>
</dbReference>
<dbReference type="GO" id="GO:0051996">
    <property type="term" value="F:squalene synthase [NAD(P)H] activity"/>
    <property type="evidence" value="ECO:0007669"/>
    <property type="project" value="UniProtKB-EC"/>
</dbReference>
<dbReference type="SFLD" id="SFLDG01018">
    <property type="entry name" value="Squalene/Phytoene_Synthase_Lik"/>
    <property type="match status" value="1"/>
</dbReference>
<evidence type="ECO:0000256" key="2">
    <source>
        <dbReference type="ARBA" id="ARBA00004370"/>
    </source>
</evidence>
<evidence type="ECO:0000256" key="5">
    <source>
        <dbReference type="ARBA" id="ARBA00022516"/>
    </source>
</evidence>
<dbReference type="InterPro" id="IPR033904">
    <property type="entry name" value="Trans_IPPS_HH"/>
</dbReference>
<dbReference type="InterPro" id="IPR006449">
    <property type="entry name" value="Squal_synth-like"/>
</dbReference>
<dbReference type="Proteomes" id="UP001061958">
    <property type="component" value="Unassembled WGS sequence"/>
</dbReference>
<dbReference type="EMBL" id="BQMJ01000017">
    <property type="protein sequence ID" value="GJQ10641.1"/>
    <property type="molecule type" value="Genomic_DNA"/>
</dbReference>
<comment type="caution">
    <text evidence="12">The sequence shown here is derived from an EMBL/GenBank/DDBJ whole genome shotgun (WGS) entry which is preliminary data.</text>
</comment>
<dbReference type="Gene3D" id="1.10.600.10">
    <property type="entry name" value="Farnesyl Diphosphate Synthase"/>
    <property type="match status" value="1"/>
</dbReference>
<keyword evidence="13" id="KW-1185">Reference proteome</keyword>
<evidence type="ECO:0000256" key="4">
    <source>
        <dbReference type="ARBA" id="ARBA00012373"/>
    </source>
</evidence>
<reference evidence="12" key="1">
    <citation type="journal article" date="2022" name="Proc. Natl. Acad. Sci. U.S.A.">
        <title>Life cycle and functional genomics of the unicellular red alga Galdieria for elucidating algal and plant evolution and industrial use.</title>
        <authorList>
            <person name="Hirooka S."/>
            <person name="Itabashi T."/>
            <person name="Ichinose T.M."/>
            <person name="Onuma R."/>
            <person name="Fujiwara T."/>
            <person name="Yamashita S."/>
            <person name="Jong L.W."/>
            <person name="Tomita R."/>
            <person name="Iwane A.H."/>
            <person name="Miyagishima S.Y."/>
        </authorList>
    </citation>
    <scope>NUCLEOTIDE SEQUENCE</scope>
    <source>
        <strain evidence="12">NBRC 102759</strain>
    </source>
</reference>
<sequence>MVYQVGSLISLVLHPEEAYSLLSLKRRSMRQSKNRSQDPNWQFCYDSLNKVSRSFAMVIMELGEELRNPICVFYLVLRGLDTVEDDTSVNAQERADLCKNFHKVLRHKGWHTDRYGAGAEKELLENFHIVIDCFNLVAEPYQEVISDITQLMGNGMAKFIESHECKTLAEYDEYCHYVAGLVGVGLTRMFTIIDAVDATFCAREYLSNSMGLFLQKTNIIRDYLEDIEEGRTFWPKEVWEAYGSKLEDFKEPNNIEYGLHCLNHLVTNALRHVPDCLEYLAGAKDRKVFNFVSIPQVMAIATLAECYNNPNVFRGKVKVRRGMTAKLVMRSTNMKNIYKIFYQYAVFIRDRIPTQDPNALQTRQVLDSIIAKCLSYVPMTPDLTVANRISLLLFALLSAYLLHRRKENAGEGTIWRRGGVPQACDVLAVAAFFGVMIYLLTFFGLQFVKPQYSTERSS</sequence>
<dbReference type="FunFam" id="1.10.600.10:FF:000003">
    <property type="entry name" value="Farnesyl-diphosphate farnesyltransferase 1"/>
    <property type="match status" value="1"/>
</dbReference>
<dbReference type="GO" id="GO:0008610">
    <property type="term" value="P:lipid biosynthetic process"/>
    <property type="evidence" value="ECO:0007669"/>
    <property type="project" value="InterPro"/>
</dbReference>
<evidence type="ECO:0000256" key="1">
    <source>
        <dbReference type="ARBA" id="ARBA00001946"/>
    </source>
</evidence>
<feature type="transmembrane region" description="Helical" evidence="11">
    <location>
        <begin position="385"/>
        <end position="402"/>
    </location>
</feature>
<keyword evidence="5" id="KW-0444">Lipid biosynthesis</keyword>
<proteinExistence type="inferred from homology"/>
<evidence type="ECO:0000256" key="9">
    <source>
        <dbReference type="ARBA" id="ARBA00023098"/>
    </source>
</evidence>
<keyword evidence="8 11" id="KW-1133">Transmembrane helix</keyword>
<dbReference type="EC" id="2.5.1.21" evidence="4"/>
<evidence type="ECO:0000256" key="6">
    <source>
        <dbReference type="ARBA" id="ARBA00022679"/>
    </source>
</evidence>
<evidence type="ECO:0000256" key="7">
    <source>
        <dbReference type="ARBA" id="ARBA00022692"/>
    </source>
</evidence>
<dbReference type="GO" id="GO:0045338">
    <property type="term" value="P:farnesyl diphosphate metabolic process"/>
    <property type="evidence" value="ECO:0007669"/>
    <property type="project" value="InterPro"/>
</dbReference>
<comment type="subcellular location">
    <subcellularLocation>
        <location evidence="2">Membrane</location>
    </subcellularLocation>
</comment>
<evidence type="ECO:0000313" key="13">
    <source>
        <dbReference type="Proteomes" id="UP001061958"/>
    </source>
</evidence>
<feature type="transmembrane region" description="Helical" evidence="11">
    <location>
        <begin position="423"/>
        <end position="448"/>
    </location>
</feature>
<evidence type="ECO:0000256" key="10">
    <source>
        <dbReference type="ARBA" id="ARBA00023136"/>
    </source>
</evidence>
<keyword evidence="6" id="KW-0808">Transferase</keyword>
<accession>A0A9C7PUA0</accession>
<evidence type="ECO:0000256" key="11">
    <source>
        <dbReference type="SAM" id="Phobius"/>
    </source>
</evidence>